<dbReference type="InterPro" id="IPR023155">
    <property type="entry name" value="Cyt_c-552/4"/>
</dbReference>
<keyword evidence="2" id="KW-0812">Transmembrane</keyword>
<dbReference type="Gene3D" id="1.10.1130.10">
    <property type="entry name" value="Flavocytochrome C3, Chain A"/>
    <property type="match status" value="1"/>
</dbReference>
<evidence type="ECO:0000256" key="1">
    <source>
        <dbReference type="ARBA" id="ARBA00022729"/>
    </source>
</evidence>
<name>A0A550JIL2_9BACT</name>
<feature type="signal peptide" evidence="3">
    <location>
        <begin position="1"/>
        <end position="20"/>
    </location>
</feature>
<proteinExistence type="predicted"/>
<sequence>MYLFLSLVLALLLGASAATAMESADCLACHSDASMVGDAFAINEGQFDTTAHAEMGCSGCHESVTDAHPDDGLAPSKASCKDCHDDIHKEYTTSVHGSAASCADCHNPHEVKSATEVAGFDMNRQCATCHEPEEMTELHDQWLPQAGLHIEALPCITCHTGSENYVITMYLLQREAKNRYSSFVPASQEDLAKLAGDKPVQTLLDADSNGEISLAELRAFNGDPKYQGLRLWGMMTPEKVTHTFQILDNRWDCSFCHASGPQAMQTSYVAFPEQDGSYARLAVEKGAVLDVLNGTPDFYMMGATRSKWLNIAGLLIILGGLVMPVGHGTLRFLTRKNREGKGH</sequence>
<protein>
    <submittedName>
        <fullName evidence="5">Cytochrome C</fullName>
    </submittedName>
</protein>
<dbReference type="PROSITE" id="PS00018">
    <property type="entry name" value="EF_HAND_1"/>
    <property type="match status" value="1"/>
</dbReference>
<dbReference type="InterPro" id="IPR051829">
    <property type="entry name" value="Multiheme_Cytochr_ET"/>
</dbReference>
<feature type="chain" id="PRO_5022093162" evidence="3">
    <location>
        <begin position="21"/>
        <end position="343"/>
    </location>
</feature>
<dbReference type="PANTHER" id="PTHR35038">
    <property type="entry name" value="DISSIMILATORY SULFITE REDUCTASE SIRA"/>
    <property type="match status" value="1"/>
</dbReference>
<dbReference type="Proteomes" id="UP000317155">
    <property type="component" value="Unassembled WGS sequence"/>
</dbReference>
<dbReference type="Pfam" id="PF13435">
    <property type="entry name" value="Cytochrome_C554"/>
    <property type="match status" value="1"/>
</dbReference>
<evidence type="ECO:0000259" key="4">
    <source>
        <dbReference type="Pfam" id="PF13435"/>
    </source>
</evidence>
<keyword evidence="1 3" id="KW-0732">Signal</keyword>
<gene>
    <name evidence="5" type="ORF">FL622_02940</name>
</gene>
<comment type="caution">
    <text evidence="5">The sequence shown here is derived from an EMBL/GenBank/DDBJ whole genome shotgun (WGS) entry which is preliminary data.</text>
</comment>
<dbReference type="InterPro" id="IPR018247">
    <property type="entry name" value="EF_Hand_1_Ca_BS"/>
</dbReference>
<dbReference type="InterPro" id="IPR036280">
    <property type="entry name" value="Multihaem_cyt_sf"/>
</dbReference>
<keyword evidence="2" id="KW-0472">Membrane</keyword>
<evidence type="ECO:0000256" key="2">
    <source>
        <dbReference type="SAM" id="Phobius"/>
    </source>
</evidence>
<dbReference type="OrthoDB" id="5405110at2"/>
<feature type="transmembrane region" description="Helical" evidence="2">
    <location>
        <begin position="308"/>
        <end position="333"/>
    </location>
</feature>
<organism evidence="5 6">
    <name type="scientific">Trichloromonas acetexigens</name>
    <dbReference type="NCBI Taxonomy" id="38815"/>
    <lineage>
        <taxon>Bacteria</taxon>
        <taxon>Pseudomonadati</taxon>
        <taxon>Thermodesulfobacteriota</taxon>
        <taxon>Desulfuromonadia</taxon>
        <taxon>Desulfuromonadales</taxon>
        <taxon>Trichloromonadaceae</taxon>
        <taxon>Trichloromonas</taxon>
    </lineage>
</organism>
<dbReference type="GO" id="GO:0016491">
    <property type="term" value="F:oxidoreductase activity"/>
    <property type="evidence" value="ECO:0007669"/>
    <property type="project" value="TreeGrafter"/>
</dbReference>
<evidence type="ECO:0000256" key="3">
    <source>
        <dbReference type="SAM" id="SignalP"/>
    </source>
</evidence>
<evidence type="ECO:0000313" key="6">
    <source>
        <dbReference type="Proteomes" id="UP000317155"/>
    </source>
</evidence>
<accession>A0A550JIL2</accession>
<evidence type="ECO:0000313" key="5">
    <source>
        <dbReference type="EMBL" id="TRO83055.1"/>
    </source>
</evidence>
<dbReference type="SUPFAM" id="SSF48695">
    <property type="entry name" value="Multiheme cytochromes"/>
    <property type="match status" value="1"/>
</dbReference>
<reference evidence="5 6" key="1">
    <citation type="submission" date="2019-07" db="EMBL/GenBank/DDBJ databases">
        <title>Insights of Desulfuromonas acetexigens electromicrobiology.</title>
        <authorList>
            <person name="Katuri K."/>
            <person name="Sapireddy V."/>
            <person name="Shaw D.R."/>
            <person name="Saikaly P."/>
        </authorList>
    </citation>
    <scope>NUCLEOTIDE SEQUENCE [LARGE SCALE GENOMIC DNA]</scope>
    <source>
        <strain evidence="5 6">2873</strain>
    </source>
</reference>
<dbReference type="AlphaFoldDB" id="A0A550JIL2"/>
<dbReference type="RefSeq" id="WP_092055391.1">
    <property type="nucleotide sequence ID" value="NZ_FOJJ01000012.1"/>
</dbReference>
<dbReference type="PANTHER" id="PTHR35038:SF8">
    <property type="entry name" value="C-TYPE POLYHEME CYTOCHROME OMCC"/>
    <property type="match status" value="1"/>
</dbReference>
<keyword evidence="6" id="KW-1185">Reference proteome</keyword>
<dbReference type="EMBL" id="VJVV01000002">
    <property type="protein sequence ID" value="TRO83055.1"/>
    <property type="molecule type" value="Genomic_DNA"/>
</dbReference>
<feature type="domain" description="Cytochrome c-552/4" evidence="4">
    <location>
        <begin position="79"/>
        <end position="160"/>
    </location>
</feature>
<keyword evidence="2" id="KW-1133">Transmembrane helix</keyword>